<organism evidence="2 3">
    <name type="scientific">Ceraceosorus bombacis</name>
    <dbReference type="NCBI Taxonomy" id="401625"/>
    <lineage>
        <taxon>Eukaryota</taxon>
        <taxon>Fungi</taxon>
        <taxon>Dikarya</taxon>
        <taxon>Basidiomycota</taxon>
        <taxon>Ustilaginomycotina</taxon>
        <taxon>Exobasidiomycetes</taxon>
        <taxon>Ceraceosorales</taxon>
        <taxon>Ceraceosoraceae</taxon>
        <taxon>Ceraceosorus</taxon>
    </lineage>
</organism>
<name>A0A0P1BRY2_9BASI</name>
<reference evidence="2 3" key="1">
    <citation type="submission" date="2014-09" db="EMBL/GenBank/DDBJ databases">
        <authorList>
            <person name="Magalhaes I.L.F."/>
            <person name="Oliveira U."/>
            <person name="Santos F.R."/>
            <person name="Vidigal T.H.D.A."/>
            <person name="Brescovit A.D."/>
            <person name="Santos A.J."/>
        </authorList>
    </citation>
    <scope>NUCLEOTIDE SEQUENCE [LARGE SCALE GENOMIC DNA]</scope>
</reference>
<feature type="compositionally biased region" description="Polar residues" evidence="1">
    <location>
        <begin position="11"/>
        <end position="31"/>
    </location>
</feature>
<protein>
    <submittedName>
        <fullName evidence="2">Uncharacterized protein</fullName>
    </submittedName>
</protein>
<evidence type="ECO:0000313" key="2">
    <source>
        <dbReference type="EMBL" id="CEH19070.1"/>
    </source>
</evidence>
<accession>A0A0P1BRY2</accession>
<dbReference type="Proteomes" id="UP000054845">
    <property type="component" value="Unassembled WGS sequence"/>
</dbReference>
<dbReference type="EMBL" id="CCYA01000277">
    <property type="protein sequence ID" value="CEH19070.1"/>
    <property type="molecule type" value="Genomic_DNA"/>
</dbReference>
<dbReference type="AlphaFoldDB" id="A0A0P1BRY2"/>
<keyword evidence="3" id="KW-1185">Reference proteome</keyword>
<feature type="region of interest" description="Disordered" evidence="1">
    <location>
        <begin position="1"/>
        <end position="31"/>
    </location>
</feature>
<evidence type="ECO:0000256" key="1">
    <source>
        <dbReference type="SAM" id="MobiDB-lite"/>
    </source>
</evidence>
<evidence type="ECO:0000313" key="3">
    <source>
        <dbReference type="Proteomes" id="UP000054845"/>
    </source>
</evidence>
<sequence length="88" mass="10494">MSKGRRAHSETPFSPASYTAQQTSPTALSKQSRVQGNGWIGWITLLFTSKACDWYIDKQERAYKKIWRQWKRSRHPRHRHIRTKPRKV</sequence>
<proteinExistence type="predicted"/>